<dbReference type="EMBL" id="JBHUFU010000001">
    <property type="protein sequence ID" value="MFD1828351.1"/>
    <property type="molecule type" value="Genomic_DNA"/>
</dbReference>
<evidence type="ECO:0000313" key="3">
    <source>
        <dbReference type="Proteomes" id="UP001597365"/>
    </source>
</evidence>
<sequence length="73" mass="7680">MGADGKYDPKAVRALSRHAEFSEAWDTYAHPPVAVQGVKVDTFSGLFGVGGPGAAQREDGPLQRPEGIDRAVA</sequence>
<keyword evidence="3" id="KW-1185">Reference proteome</keyword>
<organism evidence="2 3">
    <name type="scientific">Streptomyces desertarenae</name>
    <dbReference type="NCBI Taxonomy" id="2666184"/>
    <lineage>
        <taxon>Bacteria</taxon>
        <taxon>Bacillati</taxon>
        <taxon>Actinomycetota</taxon>
        <taxon>Actinomycetes</taxon>
        <taxon>Kitasatosporales</taxon>
        <taxon>Streptomycetaceae</taxon>
        <taxon>Streptomyces</taxon>
    </lineage>
</organism>
<gene>
    <name evidence="2" type="ORF">ACFSJS_01570</name>
</gene>
<evidence type="ECO:0000313" key="2">
    <source>
        <dbReference type="EMBL" id="MFD1828351.1"/>
    </source>
</evidence>
<name>A0ABW4PFZ2_9ACTN</name>
<accession>A0ABW4PFZ2</accession>
<evidence type="ECO:0000256" key="1">
    <source>
        <dbReference type="SAM" id="MobiDB-lite"/>
    </source>
</evidence>
<protein>
    <submittedName>
        <fullName evidence="2">Uncharacterized protein</fullName>
    </submittedName>
</protein>
<proteinExistence type="predicted"/>
<feature type="compositionally biased region" description="Basic and acidic residues" evidence="1">
    <location>
        <begin position="56"/>
        <end position="73"/>
    </location>
</feature>
<dbReference type="Proteomes" id="UP001597365">
    <property type="component" value="Unassembled WGS sequence"/>
</dbReference>
<comment type="caution">
    <text evidence="2">The sequence shown here is derived from an EMBL/GenBank/DDBJ whole genome shotgun (WGS) entry which is preliminary data.</text>
</comment>
<reference evidence="3" key="1">
    <citation type="journal article" date="2019" name="Int. J. Syst. Evol. Microbiol.">
        <title>The Global Catalogue of Microorganisms (GCM) 10K type strain sequencing project: providing services to taxonomists for standard genome sequencing and annotation.</title>
        <authorList>
            <consortium name="The Broad Institute Genomics Platform"/>
            <consortium name="The Broad Institute Genome Sequencing Center for Infectious Disease"/>
            <person name="Wu L."/>
            <person name="Ma J."/>
        </authorList>
    </citation>
    <scope>NUCLEOTIDE SEQUENCE [LARGE SCALE GENOMIC DNA]</scope>
    <source>
        <strain evidence="3">CGMCC 4.7455</strain>
    </source>
</reference>
<dbReference type="RefSeq" id="WP_380895824.1">
    <property type="nucleotide sequence ID" value="NZ_JBHUFU010000001.1"/>
</dbReference>
<feature type="region of interest" description="Disordered" evidence="1">
    <location>
        <begin position="50"/>
        <end position="73"/>
    </location>
</feature>